<accession>A0A1G7XYH4</accession>
<feature type="signal peptide" evidence="1">
    <location>
        <begin position="1"/>
        <end position="19"/>
    </location>
</feature>
<keyword evidence="3" id="KW-1185">Reference proteome</keyword>
<evidence type="ECO:0000313" key="3">
    <source>
        <dbReference type="Proteomes" id="UP000199296"/>
    </source>
</evidence>
<sequence length="153" mass="16966">MKFYLLALAVMSMTLSLNAQNPADVAESGKSEENLKTTSDKVQVPEILTILGVLKDMQVDDKIITFKSVLNDGRCPKKVTCVWAGEAEILIEIKDGEESIARKITIPALGFHREILSSPTHKVYIKNLTPYPVKPGENIENYQLLLKIVATKP</sequence>
<organism evidence="2 3">
    <name type="scientific">Psychroflexus sediminis</name>
    <dbReference type="NCBI Taxonomy" id="470826"/>
    <lineage>
        <taxon>Bacteria</taxon>
        <taxon>Pseudomonadati</taxon>
        <taxon>Bacteroidota</taxon>
        <taxon>Flavobacteriia</taxon>
        <taxon>Flavobacteriales</taxon>
        <taxon>Flavobacteriaceae</taxon>
        <taxon>Psychroflexus</taxon>
    </lineage>
</organism>
<dbReference type="Proteomes" id="UP000199296">
    <property type="component" value="Unassembled WGS sequence"/>
</dbReference>
<dbReference type="RefSeq" id="WP_093368377.1">
    <property type="nucleotide sequence ID" value="NZ_FNCW01000010.1"/>
</dbReference>
<dbReference type="STRING" id="470826.SAMN04488027_11024"/>
<name>A0A1G7XYH4_9FLAO</name>
<keyword evidence="1" id="KW-0732">Signal</keyword>
<dbReference type="OrthoDB" id="163809at2"/>
<protein>
    <submittedName>
        <fullName evidence="2">Uncharacterized protein</fullName>
    </submittedName>
</protein>
<dbReference type="EMBL" id="FNCW01000010">
    <property type="protein sequence ID" value="SDG89218.1"/>
    <property type="molecule type" value="Genomic_DNA"/>
</dbReference>
<evidence type="ECO:0000313" key="2">
    <source>
        <dbReference type="EMBL" id="SDG89218.1"/>
    </source>
</evidence>
<dbReference type="AlphaFoldDB" id="A0A1G7XYH4"/>
<feature type="chain" id="PRO_5011557565" evidence="1">
    <location>
        <begin position="20"/>
        <end position="153"/>
    </location>
</feature>
<evidence type="ECO:0000256" key="1">
    <source>
        <dbReference type="SAM" id="SignalP"/>
    </source>
</evidence>
<gene>
    <name evidence="2" type="ORF">SAMN04488027_11024</name>
</gene>
<reference evidence="2 3" key="1">
    <citation type="submission" date="2016-10" db="EMBL/GenBank/DDBJ databases">
        <authorList>
            <person name="de Groot N.N."/>
        </authorList>
    </citation>
    <scope>NUCLEOTIDE SEQUENCE [LARGE SCALE GENOMIC DNA]</scope>
    <source>
        <strain evidence="2 3">DSM 19803</strain>
    </source>
</reference>
<proteinExistence type="predicted"/>